<evidence type="ECO:0000313" key="2">
    <source>
        <dbReference type="Proteomes" id="UP000284853"/>
    </source>
</evidence>
<reference evidence="1 2" key="1">
    <citation type="submission" date="2017-08" db="EMBL/GenBank/DDBJ databases">
        <title>Comparative genomics of bacteria isolated from necrotic lesions of AOD affected trees.</title>
        <authorList>
            <person name="Doonan J."/>
            <person name="Denman S."/>
            <person name="Mcdonald J.E."/>
        </authorList>
    </citation>
    <scope>NUCLEOTIDE SEQUENCE [LARGE SCALE GENOMIC DNA]</scope>
    <source>
        <strain evidence="1 2">CIP 105588</strain>
    </source>
</reference>
<name>A0ABX9PYA1_9GAMM</name>
<dbReference type="GeneID" id="302709699"/>
<gene>
    <name evidence="1" type="primary">csy1</name>
    <name evidence="1" type="ORF">CKQ54_12855</name>
</gene>
<dbReference type="RefSeq" id="WP_120162725.1">
    <property type="nucleotide sequence ID" value="NZ_NSDJ01000001.1"/>
</dbReference>
<organism evidence="1 2">
    <name type="scientific">Rahnella variigena</name>
    <dbReference type="NCBI Taxonomy" id="574964"/>
    <lineage>
        <taxon>Bacteria</taxon>
        <taxon>Pseudomonadati</taxon>
        <taxon>Pseudomonadota</taxon>
        <taxon>Gammaproteobacteria</taxon>
        <taxon>Enterobacterales</taxon>
        <taxon>Yersiniaceae</taxon>
        <taxon>Rahnella</taxon>
    </lineage>
</organism>
<dbReference type="NCBIfam" id="TIGR02564">
    <property type="entry name" value="cas_Csy1"/>
    <property type="match status" value="1"/>
</dbReference>
<evidence type="ECO:0000313" key="1">
    <source>
        <dbReference type="EMBL" id="RKF69201.1"/>
    </source>
</evidence>
<sequence length="446" mass="50881">METHGLSQFITGYINDRYQLKLETFNKAAEKQLSVASAEEKAGLEQQLFEQRRELEKKYEVRTWLTEVAFRAEKVSQATHAVKYFHGDAKGNSVYSIEQYTVSNYLATASLGSPDVDIVFNSSANADVAKFILAEHEGDSLLASLKRGDFSALTALAENEMQAQQWGSGFMQALSDKTLSTHQLAKQLYFPVSDAGEYHLLSPLYSSSLAHALYLRISHARYSEASVAARKARREGHGHPEAVQYFPDLAVQNMGGTKPQNISYLNSARGGKNHLLRCAPPQWQQSLKPPVSHKTFLTAVSPKVTRVVSDLRRYLHTVYERDNTMEIRQQRAEYVDELIGMIFSYAAEIQSLTDLQGWSQQEDCVLKAAHQLWLDPLRQRTDPDFKLRREGGEWISEIAEDFAHWLNTRLKQDEKLNVGAVEFREWSVLMRRRLREFDAAQQENWQ</sequence>
<comment type="caution">
    <text evidence="1">The sequence shown here is derived from an EMBL/GenBank/DDBJ whole genome shotgun (WGS) entry which is preliminary data.</text>
</comment>
<dbReference type="Pfam" id="PF09611">
    <property type="entry name" value="Cas_Csy1"/>
    <property type="match status" value="1"/>
</dbReference>
<dbReference type="InterPro" id="IPR013397">
    <property type="entry name" value="CRISPR-assoc_prot_Csy1"/>
</dbReference>
<protein>
    <submittedName>
        <fullName evidence="1">Type I-F CRISPR-associated protein Csy1</fullName>
    </submittedName>
</protein>
<proteinExistence type="predicted"/>
<dbReference type="Proteomes" id="UP000284853">
    <property type="component" value="Unassembled WGS sequence"/>
</dbReference>
<dbReference type="EMBL" id="NSDJ01000001">
    <property type="protein sequence ID" value="RKF69201.1"/>
    <property type="molecule type" value="Genomic_DNA"/>
</dbReference>
<accession>A0ABX9PYA1</accession>
<keyword evidence="2" id="KW-1185">Reference proteome</keyword>